<accession>A0A2S8GRL0</accession>
<evidence type="ECO:0000313" key="4">
    <source>
        <dbReference type="Proteomes" id="UP000237819"/>
    </source>
</evidence>
<dbReference type="Proteomes" id="UP000237819">
    <property type="component" value="Unassembled WGS sequence"/>
</dbReference>
<keyword evidence="1" id="KW-0175">Coiled coil</keyword>
<evidence type="ECO:0000256" key="1">
    <source>
        <dbReference type="SAM" id="Coils"/>
    </source>
</evidence>
<dbReference type="EMBL" id="PUHZ01000006">
    <property type="protein sequence ID" value="PQO47011.1"/>
    <property type="molecule type" value="Genomic_DNA"/>
</dbReference>
<dbReference type="RefSeq" id="WP_105334460.1">
    <property type="nucleotide sequence ID" value="NZ_PUHZ01000006.1"/>
</dbReference>
<dbReference type="AlphaFoldDB" id="A0A2S8GRL0"/>
<feature type="compositionally biased region" description="Basic and acidic residues" evidence="2">
    <location>
        <begin position="19"/>
        <end position="32"/>
    </location>
</feature>
<comment type="caution">
    <text evidence="3">The sequence shown here is derived from an EMBL/GenBank/DDBJ whole genome shotgun (WGS) entry which is preliminary data.</text>
</comment>
<sequence length="218" mass="24904">MSAFSENPEYFDPSTGKPRNFESRRRYRAEKDKARQLAKATAAHATRRAAKPTSGYEADIAAMKSQLKKTYSRVERQQIKRRLIQYEEAHEKWENEQVIKQWEADFDKSDLAKLAGESVERIKRSGSVMYPNASPEQLDELLSLFEVRYDFPTPGDFAREFFVTLGTIEDGEAEAAQKVAEDTRIESERLAAESAKADLAAFQAKQRANQARENVNDE</sequence>
<feature type="coiled-coil region" evidence="1">
    <location>
        <begin position="173"/>
        <end position="205"/>
    </location>
</feature>
<evidence type="ECO:0000256" key="2">
    <source>
        <dbReference type="SAM" id="MobiDB-lite"/>
    </source>
</evidence>
<gene>
    <name evidence="3" type="ORF">C5Y93_05820</name>
</gene>
<feature type="region of interest" description="Disordered" evidence="2">
    <location>
        <begin position="1"/>
        <end position="32"/>
    </location>
</feature>
<name>A0A2S8GRL0_9BACT</name>
<protein>
    <submittedName>
        <fullName evidence="3">Uncharacterized protein</fullName>
    </submittedName>
</protein>
<dbReference type="OrthoDB" id="9951748at2"/>
<reference evidence="3 4" key="1">
    <citation type="submission" date="2018-02" db="EMBL/GenBank/DDBJ databases">
        <title>Comparative genomes isolates from brazilian mangrove.</title>
        <authorList>
            <person name="Araujo J.E."/>
            <person name="Taketani R.G."/>
            <person name="Silva M.C.P."/>
            <person name="Loureco M.V."/>
            <person name="Andreote F.D."/>
        </authorList>
    </citation>
    <scope>NUCLEOTIDE SEQUENCE [LARGE SCALE GENOMIC DNA]</scope>
    <source>
        <strain evidence="3 4">Nap-Phe MGV</strain>
    </source>
</reference>
<proteinExistence type="predicted"/>
<organism evidence="3 4">
    <name type="scientific">Blastopirellula marina</name>
    <dbReference type="NCBI Taxonomy" id="124"/>
    <lineage>
        <taxon>Bacteria</taxon>
        <taxon>Pseudomonadati</taxon>
        <taxon>Planctomycetota</taxon>
        <taxon>Planctomycetia</taxon>
        <taxon>Pirellulales</taxon>
        <taxon>Pirellulaceae</taxon>
        <taxon>Blastopirellula</taxon>
    </lineage>
</organism>
<evidence type="ECO:0000313" key="3">
    <source>
        <dbReference type="EMBL" id="PQO47011.1"/>
    </source>
</evidence>